<evidence type="ECO:0000256" key="4">
    <source>
        <dbReference type="ARBA" id="ARBA00022730"/>
    </source>
</evidence>
<comment type="subcellular location">
    <subcellularLocation>
        <location evidence="10">Cytoplasm</location>
    </subcellularLocation>
</comment>
<dbReference type="InterPro" id="IPR030378">
    <property type="entry name" value="G_CP_dom"/>
</dbReference>
<evidence type="ECO:0000256" key="8">
    <source>
        <dbReference type="ARBA" id="ARBA00022884"/>
    </source>
</evidence>
<keyword evidence="3 10" id="KW-0479">Metal-binding</keyword>
<dbReference type="STRING" id="317025.Tcr_0036"/>
<dbReference type="GO" id="GO:0046872">
    <property type="term" value="F:metal ion binding"/>
    <property type="evidence" value="ECO:0007669"/>
    <property type="project" value="UniProtKB-KW"/>
</dbReference>
<evidence type="ECO:0000256" key="6">
    <source>
        <dbReference type="ARBA" id="ARBA00022801"/>
    </source>
</evidence>
<feature type="binding site" evidence="10">
    <location>
        <position position="273"/>
    </location>
    <ligand>
        <name>Zn(2+)</name>
        <dbReference type="ChEBI" id="CHEBI:29105"/>
    </ligand>
</feature>
<accession>Q31JP0</accession>
<dbReference type="EC" id="3.6.1.-" evidence="10"/>
<dbReference type="GO" id="GO:0019843">
    <property type="term" value="F:rRNA binding"/>
    <property type="evidence" value="ECO:0007669"/>
    <property type="project" value="UniProtKB-KW"/>
</dbReference>
<dbReference type="GO" id="GO:0005525">
    <property type="term" value="F:GTP binding"/>
    <property type="evidence" value="ECO:0007669"/>
    <property type="project" value="UniProtKB-UniRule"/>
</dbReference>
<evidence type="ECO:0000259" key="11">
    <source>
        <dbReference type="PROSITE" id="PS50936"/>
    </source>
</evidence>
<keyword evidence="6 10" id="KW-0378">Hydrolase</keyword>
<comment type="subunit">
    <text evidence="10">Monomer. Associates with 30S ribosomal subunit, binds 16S rRNA.</text>
</comment>
<evidence type="ECO:0000256" key="5">
    <source>
        <dbReference type="ARBA" id="ARBA00022741"/>
    </source>
</evidence>
<dbReference type="EMBL" id="CP000109">
    <property type="protein sequence ID" value="ABB40633.1"/>
    <property type="molecule type" value="Genomic_DNA"/>
</dbReference>
<feature type="binding site" evidence="10">
    <location>
        <begin position="140"/>
        <end position="143"/>
    </location>
    <ligand>
        <name>GTP</name>
        <dbReference type="ChEBI" id="CHEBI:37565"/>
    </ligand>
</feature>
<dbReference type="HOGENOM" id="CLU_033617_0_1_6"/>
<evidence type="ECO:0000313" key="13">
    <source>
        <dbReference type="EMBL" id="ABB40633.1"/>
    </source>
</evidence>
<dbReference type="NCBIfam" id="TIGR00157">
    <property type="entry name" value="ribosome small subunit-dependent GTPase A"/>
    <property type="match status" value="1"/>
</dbReference>
<dbReference type="KEGG" id="tcx:Tcr_0036"/>
<dbReference type="PROSITE" id="PS50936">
    <property type="entry name" value="ENGC_GTPASE"/>
    <property type="match status" value="1"/>
</dbReference>
<evidence type="ECO:0000256" key="3">
    <source>
        <dbReference type="ARBA" id="ARBA00022723"/>
    </source>
</evidence>
<dbReference type="InterPro" id="IPR004881">
    <property type="entry name" value="Ribosome_biogen_GTPase_RsgA"/>
</dbReference>
<dbReference type="Gene3D" id="3.40.50.300">
    <property type="entry name" value="P-loop containing nucleotide triphosphate hydrolases"/>
    <property type="match status" value="1"/>
</dbReference>
<feature type="domain" description="CP-type G" evidence="12">
    <location>
        <begin position="92"/>
        <end position="250"/>
    </location>
</feature>
<evidence type="ECO:0000256" key="7">
    <source>
        <dbReference type="ARBA" id="ARBA00022833"/>
    </source>
</evidence>
<protein>
    <recommendedName>
        <fullName evidence="10">Small ribosomal subunit biogenesis GTPase RsgA</fullName>
        <ecNumber evidence="10">3.6.1.-</ecNumber>
    </recommendedName>
</protein>
<keyword evidence="9 10" id="KW-0342">GTP-binding</keyword>
<evidence type="ECO:0000256" key="2">
    <source>
        <dbReference type="ARBA" id="ARBA00022517"/>
    </source>
</evidence>
<evidence type="ECO:0000259" key="12">
    <source>
        <dbReference type="PROSITE" id="PS51721"/>
    </source>
</evidence>
<keyword evidence="2 10" id="KW-0690">Ribosome biogenesis</keyword>
<dbReference type="HAMAP" id="MF_01820">
    <property type="entry name" value="GTPase_RsgA"/>
    <property type="match status" value="1"/>
</dbReference>
<feature type="domain" description="EngC GTPase" evidence="11">
    <location>
        <begin position="101"/>
        <end position="248"/>
    </location>
</feature>
<keyword evidence="5 10" id="KW-0547">Nucleotide-binding</keyword>
<keyword evidence="4 10" id="KW-0699">rRNA-binding</keyword>
<dbReference type="PANTHER" id="PTHR32120">
    <property type="entry name" value="SMALL RIBOSOMAL SUBUNIT BIOGENESIS GTPASE RSGA"/>
    <property type="match status" value="1"/>
</dbReference>
<evidence type="ECO:0000256" key="1">
    <source>
        <dbReference type="ARBA" id="ARBA00022490"/>
    </source>
</evidence>
<feature type="binding site" evidence="10">
    <location>
        <position position="278"/>
    </location>
    <ligand>
        <name>Zn(2+)</name>
        <dbReference type="ChEBI" id="CHEBI:29105"/>
    </ligand>
</feature>
<keyword evidence="7 10" id="KW-0862">Zinc</keyword>
<feature type="binding site" evidence="10">
    <location>
        <begin position="192"/>
        <end position="200"/>
    </location>
    <ligand>
        <name>GTP</name>
        <dbReference type="ChEBI" id="CHEBI:37565"/>
    </ligand>
</feature>
<reference evidence="13" key="1">
    <citation type="submission" date="2006-07" db="EMBL/GenBank/DDBJ databases">
        <title>Complete sequence of Thiomicrospira crunogena XCL-2.</title>
        <authorList>
            <consortium name="US DOE Joint Genome Institute"/>
            <person name="Copeland A."/>
            <person name="Lucas S."/>
            <person name="Lapidus A."/>
            <person name="Barry K."/>
            <person name="Detter J.C."/>
            <person name="Glavina del Rio T."/>
            <person name="Hammon N."/>
            <person name="Israni S."/>
            <person name="Dalin E."/>
            <person name="Tice H."/>
            <person name="Pitluck S."/>
            <person name="Chain P."/>
            <person name="Malfatti S."/>
            <person name="Shin M."/>
            <person name="Vergez L."/>
            <person name="Schmutz J."/>
            <person name="Larimer F."/>
            <person name="Land M."/>
            <person name="Hauser L."/>
            <person name="Kyrpides N."/>
            <person name="Lykidis A."/>
            <person name="Scott K.M."/>
            <person name="Sievert S."/>
            <person name="Kerfeld C."/>
            <person name="Freyermuth S."/>
            <person name="Dobrinski K."/>
            <person name="Boller A."/>
            <person name="Fitzpatrick K."/>
            <person name="Thoma P."/>
            <person name="Moore J."/>
            <person name="Richardson P."/>
        </authorList>
    </citation>
    <scope>NUCLEOTIDE SEQUENCE</scope>
    <source>
        <strain evidence="13">XCL-2</strain>
    </source>
</reference>
<dbReference type="GO" id="GO:0042274">
    <property type="term" value="P:ribosomal small subunit biogenesis"/>
    <property type="evidence" value="ECO:0007669"/>
    <property type="project" value="UniProtKB-UniRule"/>
</dbReference>
<evidence type="ECO:0000256" key="10">
    <source>
        <dbReference type="HAMAP-Rule" id="MF_01820"/>
    </source>
</evidence>
<feature type="binding site" evidence="10">
    <location>
        <position position="280"/>
    </location>
    <ligand>
        <name>Zn(2+)</name>
        <dbReference type="ChEBI" id="CHEBI:29105"/>
    </ligand>
</feature>
<dbReference type="PANTHER" id="PTHR32120:SF10">
    <property type="entry name" value="SMALL RIBOSOMAL SUBUNIT BIOGENESIS GTPASE RSGA"/>
    <property type="match status" value="1"/>
</dbReference>
<comment type="function">
    <text evidence="10">One of several proteins that assist in the late maturation steps of the functional core of the 30S ribosomal subunit. Helps release RbfA from mature subunits. May play a role in the assembly of ribosomal proteins into the subunit. Circularly permuted GTPase that catalyzes slow GTP hydrolysis, GTPase activity is stimulated by the 30S ribosomal subunit.</text>
</comment>
<dbReference type="Gene3D" id="1.10.40.50">
    <property type="entry name" value="Probable gtpase engc, domain 3"/>
    <property type="match status" value="1"/>
</dbReference>
<gene>
    <name evidence="10" type="primary">rsgA</name>
    <name evidence="13" type="ordered locus">Tcr_0036</name>
</gene>
<feature type="binding site" evidence="10">
    <location>
        <position position="286"/>
    </location>
    <ligand>
        <name>Zn(2+)</name>
        <dbReference type="ChEBI" id="CHEBI:29105"/>
    </ligand>
</feature>
<keyword evidence="1 10" id="KW-0963">Cytoplasm</keyword>
<dbReference type="InterPro" id="IPR027417">
    <property type="entry name" value="P-loop_NTPase"/>
</dbReference>
<dbReference type="GO" id="GO:0003924">
    <property type="term" value="F:GTPase activity"/>
    <property type="evidence" value="ECO:0007669"/>
    <property type="project" value="UniProtKB-UniRule"/>
</dbReference>
<name>Q31JP0_HYDCU</name>
<evidence type="ECO:0000256" key="9">
    <source>
        <dbReference type="ARBA" id="ARBA00023134"/>
    </source>
</evidence>
<dbReference type="CDD" id="cd01854">
    <property type="entry name" value="YjeQ_EngC"/>
    <property type="match status" value="1"/>
</dbReference>
<dbReference type="PROSITE" id="PS51721">
    <property type="entry name" value="G_CP"/>
    <property type="match status" value="1"/>
</dbReference>
<dbReference type="GO" id="GO:0005737">
    <property type="term" value="C:cytoplasm"/>
    <property type="evidence" value="ECO:0007669"/>
    <property type="project" value="UniProtKB-SubCell"/>
</dbReference>
<dbReference type="AlphaFoldDB" id="Q31JP0"/>
<dbReference type="InterPro" id="IPR010914">
    <property type="entry name" value="RsgA_GTPase_dom"/>
</dbReference>
<dbReference type="SUPFAM" id="SSF52540">
    <property type="entry name" value="P-loop containing nucleoside triphosphate hydrolases"/>
    <property type="match status" value="1"/>
</dbReference>
<comment type="similarity">
    <text evidence="10">Belongs to the TRAFAC class YlqF/YawG GTPase family. RsgA subfamily.</text>
</comment>
<proteinExistence type="inferred from homology"/>
<dbReference type="eggNOG" id="COG1162">
    <property type="taxonomic scope" value="Bacteria"/>
</dbReference>
<keyword evidence="8 10" id="KW-0694">RNA-binding</keyword>
<comment type="cofactor">
    <cofactor evidence="10">
        <name>Zn(2+)</name>
        <dbReference type="ChEBI" id="CHEBI:29105"/>
    </cofactor>
    <text evidence="10">Binds 1 zinc ion per subunit.</text>
</comment>
<dbReference type="Pfam" id="PF03193">
    <property type="entry name" value="RsgA_GTPase"/>
    <property type="match status" value="1"/>
</dbReference>
<organism evidence="13">
    <name type="scientific">Hydrogenovibrio crunogenus (strain DSM 25203 / XCL-2)</name>
    <name type="common">Thiomicrospira crunogena</name>
    <dbReference type="NCBI Taxonomy" id="317025"/>
    <lineage>
        <taxon>Bacteria</taxon>
        <taxon>Pseudomonadati</taxon>
        <taxon>Pseudomonadota</taxon>
        <taxon>Gammaproteobacteria</taxon>
        <taxon>Thiotrichales</taxon>
        <taxon>Piscirickettsiaceae</taxon>
        <taxon>Hydrogenovibrio</taxon>
    </lineage>
</organism>
<sequence length="344" mass="38233">MTPHYSLHQLGWKPFFQHQLSLYELETLIPARVFGIERSIIQLLTTEGPLSMAMTQSIPNLAVGDWILIDAQHRFVRLLDRASLFSRKAAGTRVDRQLISANVESVLIVSSLNNDFNLNRIERYLALAHEAGVEPIVLLTKADLCDDPESFVEAVQELAQMLPVFAVNAHDWATLQTLEMWLSPGHTLAFFGSSGVGKSTLVNTLLGGEVQETNQVREDDSRGRHTTTARSLHLTASGVLLLDTPGMRELQLADCEQGVEETFADIASLATRCKFSDCQHESEPGCAVQAAIQSGQLAERRLVNYHKLMKEQAFNAVTLAEKRAKDKRFSKLVKSAKNIKQQPT</sequence>